<name>A7TLF9_VANPO</name>
<feature type="transmembrane region" description="Helical" evidence="1">
    <location>
        <begin position="34"/>
        <end position="56"/>
    </location>
</feature>
<dbReference type="KEGG" id="vpo:Kpol_1020p50"/>
<evidence type="ECO:0000313" key="3">
    <source>
        <dbReference type="Proteomes" id="UP000000267"/>
    </source>
</evidence>
<accession>A7TLF9</accession>
<proteinExistence type="predicted"/>
<dbReference type="HOGENOM" id="CLU_1462440_0_0_1"/>
<dbReference type="AlphaFoldDB" id="A7TLF9"/>
<dbReference type="InParanoid" id="A7TLF9"/>
<protein>
    <submittedName>
        <fullName evidence="2">Uncharacterized protein</fullName>
    </submittedName>
</protein>
<organism evidence="3">
    <name type="scientific">Vanderwaltozyma polyspora (strain ATCC 22028 / DSM 70294 / BCRC 21397 / CBS 2163 / NBRC 10782 / NRRL Y-8283 / UCD 57-17)</name>
    <name type="common">Kluyveromyces polysporus</name>
    <dbReference type="NCBI Taxonomy" id="436907"/>
    <lineage>
        <taxon>Eukaryota</taxon>
        <taxon>Fungi</taxon>
        <taxon>Dikarya</taxon>
        <taxon>Ascomycota</taxon>
        <taxon>Saccharomycotina</taxon>
        <taxon>Saccharomycetes</taxon>
        <taxon>Saccharomycetales</taxon>
        <taxon>Saccharomycetaceae</taxon>
        <taxon>Vanderwaltozyma</taxon>
    </lineage>
</organism>
<dbReference type="FunCoup" id="A7TLF9">
    <property type="interactions" value="19"/>
</dbReference>
<sequence length="193" mass="22064">MLMDQIKCYLDKYLPGISSRVRFEPLYEIHLPSLVLGITFTTVLGPLLHAVIGSVLSSLVTLLKYLIIIGTVVASIVVATSRNKNIKEIENDDRVIRDDPKITKGKLESRDELVTFAINSYNETTHNQLQQDTSFDNTIQKISKDFNKEPRKEDFEKLKYYDIPIVKSRRDRSGQIVDSGNPYENFINLAENK</sequence>
<dbReference type="PhylomeDB" id="A7TLF9"/>
<keyword evidence="1" id="KW-0812">Transmembrane</keyword>
<dbReference type="OrthoDB" id="4066163at2759"/>
<evidence type="ECO:0000256" key="1">
    <source>
        <dbReference type="SAM" id="Phobius"/>
    </source>
</evidence>
<reference evidence="2 3" key="1">
    <citation type="journal article" date="2007" name="Proc. Natl. Acad. Sci. U.S.A.">
        <title>Independent sorting-out of thousands of duplicated gene pairs in two yeast species descended from a whole-genome duplication.</title>
        <authorList>
            <person name="Scannell D.R."/>
            <person name="Frank A.C."/>
            <person name="Conant G.C."/>
            <person name="Byrne K.P."/>
            <person name="Woolfit M."/>
            <person name="Wolfe K.H."/>
        </authorList>
    </citation>
    <scope>NUCLEOTIDE SEQUENCE [LARGE SCALE GENOMIC DNA]</scope>
    <source>
        <strain evidence="3">ATCC 22028 / DSM 70294 / BCRC 21397 / CBS 2163 / NBRC 10782 / NRRL Y-8283 / UCD 57-17</strain>
    </source>
</reference>
<keyword evidence="1" id="KW-0472">Membrane</keyword>
<keyword evidence="1" id="KW-1133">Transmembrane helix</keyword>
<keyword evidence="3" id="KW-1185">Reference proteome</keyword>
<dbReference type="EMBL" id="DS480414">
    <property type="protein sequence ID" value="EDO16940.1"/>
    <property type="molecule type" value="Genomic_DNA"/>
</dbReference>
<dbReference type="eggNOG" id="ENOG502SD5Y">
    <property type="taxonomic scope" value="Eukaryota"/>
</dbReference>
<dbReference type="GeneID" id="5545127"/>
<gene>
    <name evidence="2" type="ORF">Kpol_1020p50</name>
</gene>
<dbReference type="RefSeq" id="XP_001644798.1">
    <property type="nucleotide sequence ID" value="XM_001644748.1"/>
</dbReference>
<dbReference type="Proteomes" id="UP000000267">
    <property type="component" value="Unassembled WGS sequence"/>
</dbReference>
<feature type="transmembrane region" description="Helical" evidence="1">
    <location>
        <begin position="62"/>
        <end position="80"/>
    </location>
</feature>
<evidence type="ECO:0000313" key="2">
    <source>
        <dbReference type="EMBL" id="EDO16940.1"/>
    </source>
</evidence>
<dbReference type="OMA" id="PYENFIT"/>